<dbReference type="PANTHER" id="PTHR28533:SF1">
    <property type="entry name" value="PROTEIN PBN1"/>
    <property type="match status" value="1"/>
</dbReference>
<name>A0A428TRD7_9HYPO</name>
<proteinExistence type="predicted"/>
<dbReference type="STRING" id="1325735.A0A428TRD7"/>
<accession>A0A428TRD7</accession>
<dbReference type="InterPro" id="IPR042322">
    <property type="entry name" value="Pbn1"/>
</dbReference>
<evidence type="ECO:0000313" key="2">
    <source>
        <dbReference type="Proteomes" id="UP000287144"/>
    </source>
</evidence>
<dbReference type="GO" id="GO:1990529">
    <property type="term" value="C:glycosylphosphatidylinositol-mannosyltransferase I complex"/>
    <property type="evidence" value="ECO:0007669"/>
    <property type="project" value="TreeGrafter"/>
</dbReference>
<dbReference type="GO" id="GO:0016020">
    <property type="term" value="C:membrane"/>
    <property type="evidence" value="ECO:0007669"/>
    <property type="project" value="GOC"/>
</dbReference>
<evidence type="ECO:0000313" key="1">
    <source>
        <dbReference type="EMBL" id="RSM04670.1"/>
    </source>
</evidence>
<reference evidence="1 2" key="1">
    <citation type="submission" date="2017-06" db="EMBL/GenBank/DDBJ databases">
        <title>Comparative genomic analysis of Ambrosia Fusariam Clade fungi.</title>
        <authorList>
            <person name="Stajich J.E."/>
            <person name="Carrillo J."/>
            <person name="Kijimoto T."/>
            <person name="Eskalen A."/>
            <person name="O'Donnell K."/>
            <person name="Kasson M."/>
        </authorList>
    </citation>
    <scope>NUCLEOTIDE SEQUENCE [LARGE SCALE GENOMIC DNA]</scope>
    <source>
        <strain evidence="1 2">NRRL62579</strain>
    </source>
</reference>
<organism evidence="1 2">
    <name type="scientific">Fusarium oligoseptatum</name>
    <dbReference type="NCBI Taxonomy" id="2604345"/>
    <lineage>
        <taxon>Eukaryota</taxon>
        <taxon>Fungi</taxon>
        <taxon>Dikarya</taxon>
        <taxon>Ascomycota</taxon>
        <taxon>Pezizomycotina</taxon>
        <taxon>Sordariomycetes</taxon>
        <taxon>Hypocreomycetidae</taxon>
        <taxon>Hypocreales</taxon>
        <taxon>Nectriaceae</taxon>
        <taxon>Fusarium</taxon>
        <taxon>Fusarium solani species complex</taxon>
    </lineage>
</organism>
<dbReference type="AlphaFoldDB" id="A0A428TRD7"/>
<dbReference type="PANTHER" id="PTHR28533">
    <property type="entry name" value="PROTEIN PBN1"/>
    <property type="match status" value="1"/>
</dbReference>
<comment type="caution">
    <text evidence="1">The sequence shown here is derived from an EMBL/GenBank/DDBJ whole genome shotgun (WGS) entry which is preliminary data.</text>
</comment>
<dbReference type="Proteomes" id="UP000287144">
    <property type="component" value="Unassembled WGS sequence"/>
</dbReference>
<sequence length="157" mass="17852">MRERVTFVHKDHNLDPAALDIQEAGLSGPQIETVRQDKLTIPFDELPGELTDLFKDYDSVHIRWASPLKLETLDPFASRISPGLHIYYTPASSTSHDHSRLCTWLQRFGPLDCSKPEAFTEFKQDSTSTSPDFSFYQAVEDLDSFIATSSQEFLFCC</sequence>
<keyword evidence="2" id="KW-1185">Reference proteome</keyword>
<gene>
    <name evidence="1" type="ORF">CEP52_006689</name>
</gene>
<protein>
    <submittedName>
        <fullName evidence="1">Protein PBN1</fullName>
    </submittedName>
</protein>
<dbReference type="GO" id="GO:0000030">
    <property type="term" value="F:mannosyltransferase activity"/>
    <property type="evidence" value="ECO:0007669"/>
    <property type="project" value="TreeGrafter"/>
</dbReference>
<dbReference type="GO" id="GO:0006506">
    <property type="term" value="P:GPI anchor biosynthetic process"/>
    <property type="evidence" value="ECO:0007669"/>
    <property type="project" value="InterPro"/>
</dbReference>
<dbReference type="EMBL" id="NKCK01000057">
    <property type="protein sequence ID" value="RSM04670.1"/>
    <property type="molecule type" value="Genomic_DNA"/>
</dbReference>